<feature type="chain" id="PRO_5029689825" description="Lipoprotein" evidence="2">
    <location>
        <begin position="20"/>
        <end position="207"/>
    </location>
</feature>
<evidence type="ECO:0008006" key="5">
    <source>
        <dbReference type="Google" id="ProtNLM"/>
    </source>
</evidence>
<evidence type="ECO:0000313" key="4">
    <source>
        <dbReference type="Proteomes" id="UP000251835"/>
    </source>
</evidence>
<dbReference type="EMBL" id="QENZ01000006">
    <property type="protein sequence ID" value="PVX49387.1"/>
    <property type="molecule type" value="Genomic_DNA"/>
</dbReference>
<evidence type="ECO:0000256" key="1">
    <source>
        <dbReference type="SAM" id="MobiDB-lite"/>
    </source>
</evidence>
<protein>
    <recommendedName>
        <fullName evidence="5">Lipoprotein</fullName>
    </recommendedName>
</protein>
<feature type="signal peptide" evidence="2">
    <location>
        <begin position="1"/>
        <end position="19"/>
    </location>
</feature>
<evidence type="ECO:0000313" key="3">
    <source>
        <dbReference type="EMBL" id="PVX49387.1"/>
    </source>
</evidence>
<name>A0A7L4UNB6_BALHA</name>
<reference evidence="3 4" key="1">
    <citation type="submission" date="2018-05" db="EMBL/GenBank/DDBJ databases">
        <title>Genomic Encyclopedia of Type Strains, Phase IV (KMG-IV): sequencing the most valuable type-strain genomes for metagenomic binning, comparative biology and taxonomic classification.</title>
        <authorList>
            <person name="Goeker M."/>
        </authorList>
    </citation>
    <scope>NUCLEOTIDE SEQUENCE [LARGE SCALE GENOMIC DNA]</scope>
    <source>
        <strain evidence="3 4">DSM 28579</strain>
    </source>
</reference>
<gene>
    <name evidence="3" type="ORF">C7377_1803</name>
</gene>
<keyword evidence="4" id="KW-1185">Reference proteome</keyword>
<evidence type="ECO:0000256" key="2">
    <source>
        <dbReference type="SAM" id="SignalP"/>
    </source>
</evidence>
<organism evidence="3 4">
    <name type="scientific">Balneicella halophila</name>
    <dbReference type="NCBI Taxonomy" id="1537566"/>
    <lineage>
        <taxon>Bacteria</taxon>
        <taxon>Pseudomonadati</taxon>
        <taxon>Bacteroidota</taxon>
        <taxon>Bacteroidia</taxon>
        <taxon>Bacteroidales</taxon>
        <taxon>Balneicellaceae</taxon>
        <taxon>Balneicella</taxon>
    </lineage>
</organism>
<feature type="region of interest" description="Disordered" evidence="1">
    <location>
        <begin position="26"/>
        <end position="58"/>
    </location>
</feature>
<dbReference type="PROSITE" id="PS51257">
    <property type="entry name" value="PROKAR_LIPOPROTEIN"/>
    <property type="match status" value="1"/>
</dbReference>
<dbReference type="Proteomes" id="UP000251835">
    <property type="component" value="Unassembled WGS sequence"/>
</dbReference>
<proteinExistence type="predicted"/>
<accession>A0A7L4UNB6</accession>
<keyword evidence="2" id="KW-0732">Signal</keyword>
<sequence length="207" mass="23403">MNIKLMTLSIILLTLVSWSGCNNQNNKEKNEATQKENVSQQSIDKTDTVEQTKSNENSNKLENIVHDANGVENEETSLYNSLESSPSNIMLGKSYLTLNSRLHLDLMPSPEPDHKPSLFINISLVDRTDNSIPEDLSVDKIYLIQDTTINEVAVEKVFNKSNSEKLILNYNGPKLDTKKKVDIVLELSLEGEIYRISQRAQKIMVTH</sequence>
<dbReference type="AlphaFoldDB" id="A0A7L4UNB6"/>
<dbReference type="RefSeq" id="WP_116497009.1">
    <property type="nucleotide sequence ID" value="NZ_QENZ01000006.1"/>
</dbReference>
<comment type="caution">
    <text evidence="3">The sequence shown here is derived from an EMBL/GenBank/DDBJ whole genome shotgun (WGS) entry which is preliminary data.</text>
</comment>